<evidence type="ECO:0000256" key="1">
    <source>
        <dbReference type="SAM" id="Coils"/>
    </source>
</evidence>
<comment type="caution">
    <text evidence="2">The sequence shown here is derived from an EMBL/GenBank/DDBJ whole genome shotgun (WGS) entry which is preliminary data.</text>
</comment>
<keyword evidence="1" id="KW-0175">Coiled coil</keyword>
<sequence>MYEEIASCPVDLEMLCASLMIQSIKVVYELKIYTVNITESLVGQYPYIDSIRETLLYKSSCLWSWLQHRFCKNEARISNREVLPLPQLIDFPLQRQHFDFITENFIDIKTQLQLMHAALDDLQQKGEQVEKNFDRLQRLLKNISTCSCDRKDPCTCAQVSTAAPSLGHMCKNKVTRSYNRPSGLPSEKSNIIHSSICFLSTAVPFNAGAASSRGANLDKIEKSRARSRIRQLRYLQRKRQHESEFGASVGSLQSQARMMQLRLSALKRSKSYPCFWPMSANTLLSPAKKTSSNSFLQTARDLVKCFRSGFTPTKRAPWLPCVAPAQEQIRFVQYAIHPEIVHGNLRGRNSFLEQWRRFMDL</sequence>
<feature type="coiled-coil region" evidence="1">
    <location>
        <begin position="112"/>
        <end position="139"/>
    </location>
</feature>
<reference evidence="2 3" key="1">
    <citation type="submission" date="2021-11" db="EMBL/GenBank/DDBJ databases">
        <authorList>
            <person name="Islam A."/>
            <person name="Islam S."/>
            <person name="Flora M.S."/>
            <person name="Rahman M."/>
            <person name="Ziaur R.M."/>
            <person name="Epstein J.H."/>
            <person name="Hassan M."/>
            <person name="Klassen M."/>
            <person name="Woodard K."/>
            <person name="Webb A."/>
            <person name="Webby R.J."/>
            <person name="El Zowalaty M.E."/>
        </authorList>
    </citation>
    <scope>NUCLEOTIDE SEQUENCE [LARGE SCALE GENOMIC DNA]</scope>
    <source>
        <strain evidence="2">Pbs1</strain>
    </source>
</reference>
<evidence type="ECO:0000313" key="2">
    <source>
        <dbReference type="EMBL" id="CAH0518153.1"/>
    </source>
</evidence>
<protein>
    <submittedName>
        <fullName evidence="2">Uncharacterized protein</fullName>
    </submittedName>
</protein>
<organism evidence="2 3">
    <name type="scientific">Peronospora belbahrii</name>
    <dbReference type="NCBI Taxonomy" id="622444"/>
    <lineage>
        <taxon>Eukaryota</taxon>
        <taxon>Sar</taxon>
        <taxon>Stramenopiles</taxon>
        <taxon>Oomycota</taxon>
        <taxon>Peronosporomycetes</taxon>
        <taxon>Peronosporales</taxon>
        <taxon>Peronosporaceae</taxon>
        <taxon>Peronospora</taxon>
    </lineage>
</organism>
<dbReference type="Proteomes" id="UP001158986">
    <property type="component" value="Unassembled WGS sequence"/>
</dbReference>
<accession>A0ABN8D459</accession>
<evidence type="ECO:0000313" key="3">
    <source>
        <dbReference type="Proteomes" id="UP001158986"/>
    </source>
</evidence>
<gene>
    <name evidence="2" type="ORF">PBS001_LOCUS4738</name>
</gene>
<name>A0ABN8D459_9STRA</name>
<dbReference type="EMBL" id="CAKLCB010000256">
    <property type="protein sequence ID" value="CAH0518153.1"/>
    <property type="molecule type" value="Genomic_DNA"/>
</dbReference>
<keyword evidence="3" id="KW-1185">Reference proteome</keyword>
<proteinExistence type="predicted"/>